<organism evidence="1 2">
    <name type="scientific">Frigoriglobus tundricola</name>
    <dbReference type="NCBI Taxonomy" id="2774151"/>
    <lineage>
        <taxon>Bacteria</taxon>
        <taxon>Pseudomonadati</taxon>
        <taxon>Planctomycetota</taxon>
        <taxon>Planctomycetia</taxon>
        <taxon>Gemmatales</taxon>
        <taxon>Gemmataceae</taxon>
        <taxon>Frigoriglobus</taxon>
    </lineage>
</organism>
<gene>
    <name evidence="1" type="ORF">FTUN_7495</name>
</gene>
<reference evidence="2" key="1">
    <citation type="submission" date="2020-05" db="EMBL/GenBank/DDBJ databases">
        <title>Frigoriglobus tundricola gen. nov., sp. nov., a psychrotolerant cellulolytic planctomycete of the family Gemmataceae with two divergent copies of 16S rRNA gene.</title>
        <authorList>
            <person name="Kulichevskaya I.S."/>
            <person name="Ivanova A.A."/>
            <person name="Naumoff D.G."/>
            <person name="Beletsky A.V."/>
            <person name="Rijpstra W.I.C."/>
            <person name="Sinninghe Damste J.S."/>
            <person name="Mardanov A.V."/>
            <person name="Ravin N.V."/>
            <person name="Dedysh S.N."/>
        </authorList>
    </citation>
    <scope>NUCLEOTIDE SEQUENCE [LARGE SCALE GENOMIC DNA]</scope>
    <source>
        <strain evidence="2">PL17</strain>
    </source>
</reference>
<sequence>MLFSWLRTRRRRKLLAEPFPLRWTGFLERNVGHYLLLGPDERSRLRDLARILIAEKQWLGRGGVLIVSEEMTVTIAAQAALLLLGTDRDYFARVRKVIVFPTEFRTPVAGDDWEDDLLSDTPLGGQAVDRGPVLLAWDEVQREGRDPDAGYNVVVHEFAHQLDFVDGASSGAPDLGDSALEARWKYVMAVAFADHRRALRENPSDLFFTPHAADNEAEFFADATEVFYCRPHDLKARHPQVYDLLAAYYRVDPTAWFRASEREDCIPL</sequence>
<dbReference type="Gene3D" id="3.40.390.10">
    <property type="entry name" value="Collagenase (Catalytic Domain)"/>
    <property type="match status" value="1"/>
</dbReference>
<dbReference type="RefSeq" id="WP_171474758.1">
    <property type="nucleotide sequence ID" value="NZ_CP053452.2"/>
</dbReference>
<dbReference type="Gene3D" id="1.10.472.150">
    <property type="entry name" value="Glucose-regulated metallo-peptidase M90, N-terminal domain"/>
    <property type="match status" value="1"/>
</dbReference>
<dbReference type="InterPro" id="IPR042252">
    <property type="entry name" value="MtfA_N"/>
</dbReference>
<dbReference type="CDD" id="cd20169">
    <property type="entry name" value="Peptidase_M90_mtfA"/>
    <property type="match status" value="1"/>
</dbReference>
<dbReference type="SUPFAM" id="SSF55486">
    <property type="entry name" value="Metalloproteases ('zincins'), catalytic domain"/>
    <property type="match status" value="1"/>
</dbReference>
<dbReference type="GO" id="GO:0004177">
    <property type="term" value="F:aminopeptidase activity"/>
    <property type="evidence" value="ECO:0007669"/>
    <property type="project" value="TreeGrafter"/>
</dbReference>
<dbReference type="GO" id="GO:0005829">
    <property type="term" value="C:cytosol"/>
    <property type="evidence" value="ECO:0007669"/>
    <property type="project" value="TreeGrafter"/>
</dbReference>
<evidence type="ECO:0000313" key="2">
    <source>
        <dbReference type="Proteomes" id="UP000503447"/>
    </source>
</evidence>
<dbReference type="Pfam" id="PF06167">
    <property type="entry name" value="Peptidase_M90"/>
    <property type="match status" value="1"/>
</dbReference>
<dbReference type="InterPro" id="IPR024079">
    <property type="entry name" value="MetalloPept_cat_dom_sf"/>
</dbReference>
<name>A0A6M5Z3T5_9BACT</name>
<evidence type="ECO:0008006" key="3">
    <source>
        <dbReference type="Google" id="ProtNLM"/>
    </source>
</evidence>
<dbReference type="KEGG" id="ftj:FTUN_7495"/>
<proteinExistence type="predicted"/>
<accession>A0A6M5Z3T5</accession>
<dbReference type="EMBL" id="CP053452">
    <property type="protein sequence ID" value="QJW99872.1"/>
    <property type="molecule type" value="Genomic_DNA"/>
</dbReference>
<dbReference type="PANTHER" id="PTHR30164">
    <property type="entry name" value="MTFA PEPTIDASE"/>
    <property type="match status" value="1"/>
</dbReference>
<dbReference type="Proteomes" id="UP000503447">
    <property type="component" value="Chromosome"/>
</dbReference>
<keyword evidence="2" id="KW-1185">Reference proteome</keyword>
<dbReference type="AlphaFoldDB" id="A0A6M5Z3T5"/>
<dbReference type="PANTHER" id="PTHR30164:SF2">
    <property type="entry name" value="PROTEIN MTFA"/>
    <property type="match status" value="1"/>
</dbReference>
<protein>
    <recommendedName>
        <fullName evidence="3">Inner membrane protein</fullName>
    </recommendedName>
</protein>
<evidence type="ECO:0000313" key="1">
    <source>
        <dbReference type="EMBL" id="QJW99872.1"/>
    </source>
</evidence>
<dbReference type="InterPro" id="IPR010384">
    <property type="entry name" value="MtfA_fam"/>
</dbReference>
<dbReference type="GO" id="GO:0008237">
    <property type="term" value="F:metallopeptidase activity"/>
    <property type="evidence" value="ECO:0007669"/>
    <property type="project" value="InterPro"/>
</dbReference>